<protein>
    <submittedName>
        <fullName evidence="1">Uncharacterized protein</fullName>
    </submittedName>
</protein>
<sequence>MLEQSRPQIQSCLHFGISNSDFKTNKLKQKISLRESTGSQVSITIAEIYLIWVLSMKMMMISQESRTELGFIPIYKEARLLYSQMTHTSTELKSYLSQCFQQLKNLSIKFISLSQLRKLKKSDRGSQKSEKQTIQLLKTGQLECFNQLIKPLLAV</sequence>
<reference evidence="1" key="1">
    <citation type="submission" date="2019-06" db="EMBL/GenBank/DDBJ databases">
        <authorList>
            <person name="Zheng W."/>
        </authorList>
    </citation>
    <scope>NUCLEOTIDE SEQUENCE</scope>
    <source>
        <strain evidence="1">QDHG01</strain>
    </source>
</reference>
<dbReference type="AlphaFoldDB" id="A0A8J8T096"/>
<name>A0A8J8T096_HALGN</name>
<dbReference type="EMBL" id="RRYP01012001">
    <property type="protein sequence ID" value="TNV77389.1"/>
    <property type="molecule type" value="Genomic_DNA"/>
</dbReference>
<evidence type="ECO:0000313" key="1">
    <source>
        <dbReference type="EMBL" id="TNV77389.1"/>
    </source>
</evidence>
<gene>
    <name evidence="1" type="ORF">FGO68_gene14394</name>
</gene>
<keyword evidence="2" id="KW-1185">Reference proteome</keyword>
<organism evidence="1 2">
    <name type="scientific">Halteria grandinella</name>
    <dbReference type="NCBI Taxonomy" id="5974"/>
    <lineage>
        <taxon>Eukaryota</taxon>
        <taxon>Sar</taxon>
        <taxon>Alveolata</taxon>
        <taxon>Ciliophora</taxon>
        <taxon>Intramacronucleata</taxon>
        <taxon>Spirotrichea</taxon>
        <taxon>Stichotrichia</taxon>
        <taxon>Sporadotrichida</taxon>
        <taxon>Halteriidae</taxon>
        <taxon>Halteria</taxon>
    </lineage>
</organism>
<proteinExistence type="predicted"/>
<dbReference type="Proteomes" id="UP000785679">
    <property type="component" value="Unassembled WGS sequence"/>
</dbReference>
<evidence type="ECO:0000313" key="2">
    <source>
        <dbReference type="Proteomes" id="UP000785679"/>
    </source>
</evidence>
<comment type="caution">
    <text evidence="1">The sequence shown here is derived from an EMBL/GenBank/DDBJ whole genome shotgun (WGS) entry which is preliminary data.</text>
</comment>
<accession>A0A8J8T096</accession>